<dbReference type="InterPro" id="IPR011989">
    <property type="entry name" value="ARM-like"/>
</dbReference>
<dbReference type="HOGENOM" id="CLU_802090_0_0_1"/>
<organism evidence="1 2">
    <name type="scientific">Sphaerobolus stellatus (strain SS14)</name>
    <dbReference type="NCBI Taxonomy" id="990650"/>
    <lineage>
        <taxon>Eukaryota</taxon>
        <taxon>Fungi</taxon>
        <taxon>Dikarya</taxon>
        <taxon>Basidiomycota</taxon>
        <taxon>Agaricomycotina</taxon>
        <taxon>Agaricomycetes</taxon>
        <taxon>Phallomycetidae</taxon>
        <taxon>Geastrales</taxon>
        <taxon>Sphaerobolaceae</taxon>
        <taxon>Sphaerobolus</taxon>
    </lineage>
</organism>
<dbReference type="GO" id="GO:0006606">
    <property type="term" value="P:protein import into nucleus"/>
    <property type="evidence" value="ECO:0007669"/>
    <property type="project" value="TreeGrafter"/>
</dbReference>
<dbReference type="EMBL" id="KN837169">
    <property type="protein sequence ID" value="KIJ37355.1"/>
    <property type="molecule type" value="Genomic_DNA"/>
</dbReference>
<gene>
    <name evidence="1" type="ORF">M422DRAFT_260016</name>
</gene>
<dbReference type="GO" id="GO:0005829">
    <property type="term" value="C:cytosol"/>
    <property type="evidence" value="ECO:0007669"/>
    <property type="project" value="TreeGrafter"/>
</dbReference>
<evidence type="ECO:0000313" key="2">
    <source>
        <dbReference type="Proteomes" id="UP000054279"/>
    </source>
</evidence>
<reference evidence="1 2" key="1">
    <citation type="submission" date="2014-06" db="EMBL/GenBank/DDBJ databases">
        <title>Evolutionary Origins and Diversification of the Mycorrhizal Mutualists.</title>
        <authorList>
            <consortium name="DOE Joint Genome Institute"/>
            <consortium name="Mycorrhizal Genomics Consortium"/>
            <person name="Kohler A."/>
            <person name="Kuo A."/>
            <person name="Nagy L.G."/>
            <person name="Floudas D."/>
            <person name="Copeland A."/>
            <person name="Barry K.W."/>
            <person name="Cichocki N."/>
            <person name="Veneault-Fourrey C."/>
            <person name="LaButti K."/>
            <person name="Lindquist E.A."/>
            <person name="Lipzen A."/>
            <person name="Lundell T."/>
            <person name="Morin E."/>
            <person name="Murat C."/>
            <person name="Riley R."/>
            <person name="Ohm R."/>
            <person name="Sun H."/>
            <person name="Tunlid A."/>
            <person name="Henrissat B."/>
            <person name="Grigoriev I.V."/>
            <person name="Hibbett D.S."/>
            <person name="Martin F."/>
        </authorList>
    </citation>
    <scope>NUCLEOTIDE SEQUENCE [LARGE SCALE GENOMIC DNA]</scope>
    <source>
        <strain evidence="1 2">SS14</strain>
    </source>
</reference>
<name>A0A0C9VIJ2_SPHS4</name>
<sequence length="346" mass="38915">MHLDHVQIADCNALIVARIARNDLPSQWTSLIPDLAGIIQTNVDAFMANPTNTDPSSILILKRALGTLNQIVKELAKMKMLSGVRVMTETAEALYSPLVSYYAHFSRLLQSSFSANSLLDPNLQYACEEVVILSHMIFKPCVKIMLWLWQKASQPQFAAASQTMQHKLASFSESCFPLAESLFDLRIQTVIALQQAMPEDSRSTFMIPEPTVKAVDQLTRHIRLFAKMFRRMQQLNFKRFVGTAGANDFVLYFWREVVKAAGGPAGYVMDSSEAVYPIRLLILGMVLFRESLNSWSGRGNPEKITNVMSPQSIEEAVKLLLTRFIPLTPADLEKWSNDPEELGNTR</sequence>
<dbReference type="PANTHER" id="PTHR10997:SF7">
    <property type="entry name" value="IMPORTIN-11"/>
    <property type="match status" value="1"/>
</dbReference>
<protein>
    <submittedName>
        <fullName evidence="1">Unplaced genomic scaffold SPHSTscaffold_94, whole genome shotgun sequence</fullName>
    </submittedName>
</protein>
<proteinExistence type="predicted"/>
<dbReference type="Proteomes" id="UP000054279">
    <property type="component" value="Unassembled WGS sequence"/>
</dbReference>
<dbReference type="OrthoDB" id="361693at2759"/>
<dbReference type="PANTHER" id="PTHR10997">
    <property type="entry name" value="IMPORTIN-7, 8, 11"/>
    <property type="match status" value="1"/>
</dbReference>
<dbReference type="Gene3D" id="1.25.10.10">
    <property type="entry name" value="Leucine-rich Repeat Variant"/>
    <property type="match status" value="1"/>
</dbReference>
<evidence type="ECO:0000313" key="1">
    <source>
        <dbReference type="EMBL" id="KIJ37355.1"/>
    </source>
</evidence>
<accession>A0A0C9VIJ2</accession>
<dbReference type="InterPro" id="IPR016024">
    <property type="entry name" value="ARM-type_fold"/>
</dbReference>
<keyword evidence="2" id="KW-1185">Reference proteome</keyword>
<dbReference type="SUPFAM" id="SSF48371">
    <property type="entry name" value="ARM repeat"/>
    <property type="match status" value="1"/>
</dbReference>
<dbReference type="AlphaFoldDB" id="A0A0C9VIJ2"/>
<dbReference type="GO" id="GO:0005635">
    <property type="term" value="C:nuclear envelope"/>
    <property type="evidence" value="ECO:0007669"/>
    <property type="project" value="TreeGrafter"/>
</dbReference>